<name>A0A7K3WNT7_9FLAO</name>
<evidence type="ECO:0000256" key="8">
    <source>
        <dbReference type="ARBA" id="ARBA00023284"/>
    </source>
</evidence>
<feature type="domain" description="Thioredoxin" evidence="14">
    <location>
        <begin position="4"/>
        <end position="154"/>
    </location>
</feature>
<protein>
    <recommendedName>
        <fullName evidence="3">thioredoxin-dependent peroxiredoxin</fullName>
        <ecNumber evidence="3">1.11.1.24</ecNumber>
    </recommendedName>
    <alternativeName>
        <fullName evidence="9">Thioredoxin peroxidase</fullName>
    </alternativeName>
    <alternativeName>
        <fullName evidence="11">Thioredoxin-dependent peroxiredoxin Bcp</fullName>
    </alternativeName>
</protein>
<evidence type="ECO:0000313" key="16">
    <source>
        <dbReference type="Proteomes" id="UP000486602"/>
    </source>
</evidence>
<evidence type="ECO:0000256" key="6">
    <source>
        <dbReference type="ARBA" id="ARBA00023002"/>
    </source>
</evidence>
<dbReference type="SUPFAM" id="SSF52833">
    <property type="entry name" value="Thioredoxin-like"/>
    <property type="match status" value="1"/>
</dbReference>
<evidence type="ECO:0000256" key="7">
    <source>
        <dbReference type="ARBA" id="ARBA00023157"/>
    </source>
</evidence>
<evidence type="ECO:0000256" key="13">
    <source>
        <dbReference type="PIRSR" id="PIRSR000239-1"/>
    </source>
</evidence>
<evidence type="ECO:0000256" key="4">
    <source>
        <dbReference type="ARBA" id="ARBA00022559"/>
    </source>
</evidence>
<proteinExistence type="inferred from homology"/>
<keyword evidence="4 15" id="KW-0575">Peroxidase</keyword>
<evidence type="ECO:0000256" key="5">
    <source>
        <dbReference type="ARBA" id="ARBA00022862"/>
    </source>
</evidence>
<comment type="subunit">
    <text evidence="2">Monomer.</text>
</comment>
<dbReference type="InterPro" id="IPR050924">
    <property type="entry name" value="Peroxiredoxin_BCP/PrxQ"/>
</dbReference>
<dbReference type="GO" id="GO:0005737">
    <property type="term" value="C:cytoplasm"/>
    <property type="evidence" value="ECO:0007669"/>
    <property type="project" value="TreeGrafter"/>
</dbReference>
<evidence type="ECO:0000256" key="12">
    <source>
        <dbReference type="ARBA" id="ARBA00049091"/>
    </source>
</evidence>
<keyword evidence="5" id="KW-0049">Antioxidant</keyword>
<gene>
    <name evidence="15" type="primary">bcp</name>
    <name evidence="15" type="ORF">G3O08_06705</name>
</gene>
<evidence type="ECO:0000256" key="10">
    <source>
        <dbReference type="ARBA" id="ARBA00038489"/>
    </source>
</evidence>
<dbReference type="PIRSF" id="PIRSF000239">
    <property type="entry name" value="AHPC"/>
    <property type="match status" value="1"/>
</dbReference>
<dbReference type="InterPro" id="IPR013766">
    <property type="entry name" value="Thioredoxin_domain"/>
</dbReference>
<dbReference type="CDD" id="cd03017">
    <property type="entry name" value="PRX_BCP"/>
    <property type="match status" value="1"/>
</dbReference>
<comment type="similarity">
    <text evidence="10">Belongs to the peroxiredoxin family. BCP/PrxQ subfamily.</text>
</comment>
<dbReference type="InterPro" id="IPR036249">
    <property type="entry name" value="Thioredoxin-like_sf"/>
</dbReference>
<dbReference type="PANTHER" id="PTHR42801">
    <property type="entry name" value="THIOREDOXIN-DEPENDENT PEROXIDE REDUCTASE"/>
    <property type="match status" value="1"/>
</dbReference>
<dbReference type="Gene3D" id="3.40.30.10">
    <property type="entry name" value="Glutaredoxin"/>
    <property type="match status" value="1"/>
</dbReference>
<dbReference type="FunFam" id="3.40.30.10:FF:000007">
    <property type="entry name" value="Thioredoxin-dependent thiol peroxidase"/>
    <property type="match status" value="1"/>
</dbReference>
<keyword evidence="16" id="KW-1185">Reference proteome</keyword>
<dbReference type="RefSeq" id="WP_163284147.1">
    <property type="nucleotide sequence ID" value="NZ_JAAGVY010000008.1"/>
</dbReference>
<evidence type="ECO:0000256" key="1">
    <source>
        <dbReference type="ARBA" id="ARBA00003330"/>
    </source>
</evidence>
<comment type="function">
    <text evidence="1">Thiol-specific peroxidase that catalyzes the reduction of hydrogen peroxide and organic hydroperoxides to water and alcohols, respectively. Plays a role in cell protection against oxidative stress by detoxifying peroxides and as sensor of hydrogen peroxide-mediated signaling events.</text>
</comment>
<accession>A0A7K3WNT7</accession>
<dbReference type="PROSITE" id="PS51352">
    <property type="entry name" value="THIOREDOXIN_2"/>
    <property type="match status" value="1"/>
</dbReference>
<evidence type="ECO:0000313" key="15">
    <source>
        <dbReference type="EMBL" id="NEN23188.1"/>
    </source>
</evidence>
<dbReference type="PANTHER" id="PTHR42801:SF4">
    <property type="entry name" value="AHPC_TSA FAMILY PROTEIN"/>
    <property type="match status" value="1"/>
</dbReference>
<dbReference type="GO" id="GO:0008379">
    <property type="term" value="F:thioredoxin peroxidase activity"/>
    <property type="evidence" value="ECO:0007669"/>
    <property type="project" value="TreeGrafter"/>
</dbReference>
<dbReference type="GO" id="GO:0034599">
    <property type="term" value="P:cellular response to oxidative stress"/>
    <property type="evidence" value="ECO:0007669"/>
    <property type="project" value="TreeGrafter"/>
</dbReference>
<dbReference type="EC" id="1.11.1.24" evidence="3"/>
<sequence>MSQLEKGSKAPEFTAKDQNGNEISLKDYRGKKVILYFYPKDNTPGCTKESCNFRDNYASLQKQGFEVIGVSADGEKSHQKFIDKYDLPFTLIADTEKDVINKYGIWGLKKFMGKSYDGINRKTFLIDEEGNIEHIIEKVKTKEATEQVLELINL</sequence>
<evidence type="ECO:0000256" key="11">
    <source>
        <dbReference type="ARBA" id="ARBA00042639"/>
    </source>
</evidence>
<dbReference type="InterPro" id="IPR000866">
    <property type="entry name" value="AhpC/TSA"/>
</dbReference>
<evidence type="ECO:0000256" key="9">
    <source>
        <dbReference type="ARBA" id="ARBA00032824"/>
    </source>
</evidence>
<dbReference type="Pfam" id="PF00578">
    <property type="entry name" value="AhpC-TSA"/>
    <property type="match status" value="1"/>
</dbReference>
<evidence type="ECO:0000256" key="3">
    <source>
        <dbReference type="ARBA" id="ARBA00013017"/>
    </source>
</evidence>
<comment type="catalytic activity">
    <reaction evidence="12">
        <text>a hydroperoxide + [thioredoxin]-dithiol = an alcohol + [thioredoxin]-disulfide + H2O</text>
        <dbReference type="Rhea" id="RHEA:62620"/>
        <dbReference type="Rhea" id="RHEA-COMP:10698"/>
        <dbReference type="Rhea" id="RHEA-COMP:10700"/>
        <dbReference type="ChEBI" id="CHEBI:15377"/>
        <dbReference type="ChEBI" id="CHEBI:29950"/>
        <dbReference type="ChEBI" id="CHEBI:30879"/>
        <dbReference type="ChEBI" id="CHEBI:35924"/>
        <dbReference type="ChEBI" id="CHEBI:50058"/>
        <dbReference type="EC" id="1.11.1.24"/>
    </reaction>
</comment>
<organism evidence="15 16">
    <name type="scientific">Cryomorpha ignava</name>
    <dbReference type="NCBI Taxonomy" id="101383"/>
    <lineage>
        <taxon>Bacteria</taxon>
        <taxon>Pseudomonadati</taxon>
        <taxon>Bacteroidota</taxon>
        <taxon>Flavobacteriia</taxon>
        <taxon>Flavobacteriales</taxon>
        <taxon>Cryomorphaceae</taxon>
        <taxon>Cryomorpha</taxon>
    </lineage>
</organism>
<dbReference type="AlphaFoldDB" id="A0A7K3WNT7"/>
<keyword evidence="6 15" id="KW-0560">Oxidoreductase</keyword>
<feature type="active site" description="Cysteine sulfenic acid (-SOH) intermediate; for peroxidase activity" evidence="13">
    <location>
        <position position="46"/>
    </location>
</feature>
<keyword evidence="7" id="KW-1015">Disulfide bond</keyword>
<dbReference type="GO" id="GO:0045454">
    <property type="term" value="P:cell redox homeostasis"/>
    <property type="evidence" value="ECO:0007669"/>
    <property type="project" value="TreeGrafter"/>
</dbReference>
<evidence type="ECO:0000256" key="2">
    <source>
        <dbReference type="ARBA" id="ARBA00011245"/>
    </source>
</evidence>
<dbReference type="Proteomes" id="UP000486602">
    <property type="component" value="Unassembled WGS sequence"/>
</dbReference>
<dbReference type="NCBIfam" id="NF006960">
    <property type="entry name" value="PRK09437.1"/>
    <property type="match status" value="1"/>
</dbReference>
<reference evidence="15 16" key="1">
    <citation type="submission" date="2020-02" db="EMBL/GenBank/DDBJ databases">
        <title>Out from the shadows clarifying the taxonomy of the family Cryomorphaceae and related taxa by utilizing the GTDB taxonomic framework.</title>
        <authorList>
            <person name="Bowman J.P."/>
        </authorList>
    </citation>
    <scope>NUCLEOTIDE SEQUENCE [LARGE SCALE GENOMIC DNA]</scope>
    <source>
        <strain evidence="15 16">QSSC 1-22</strain>
    </source>
</reference>
<dbReference type="InterPro" id="IPR024706">
    <property type="entry name" value="Peroxiredoxin_AhpC-typ"/>
</dbReference>
<evidence type="ECO:0000259" key="14">
    <source>
        <dbReference type="PROSITE" id="PS51352"/>
    </source>
</evidence>
<comment type="caution">
    <text evidence="15">The sequence shown here is derived from an EMBL/GenBank/DDBJ whole genome shotgun (WGS) entry which is preliminary data.</text>
</comment>
<dbReference type="EMBL" id="JAAGVY010000008">
    <property type="protein sequence ID" value="NEN23188.1"/>
    <property type="molecule type" value="Genomic_DNA"/>
</dbReference>
<keyword evidence="8" id="KW-0676">Redox-active center</keyword>